<dbReference type="GO" id="GO:0015297">
    <property type="term" value="F:antiporter activity"/>
    <property type="evidence" value="ECO:0007669"/>
    <property type="project" value="UniProtKB-KW"/>
</dbReference>
<gene>
    <name evidence="24" type="ORF">RRG08_009818</name>
</gene>
<keyword evidence="8 22" id="KW-0812">Transmembrane</keyword>
<dbReference type="GO" id="GO:1904257">
    <property type="term" value="P:zinc ion import into Golgi lumen"/>
    <property type="evidence" value="ECO:0007669"/>
    <property type="project" value="TreeGrafter"/>
</dbReference>
<evidence type="ECO:0000256" key="17">
    <source>
        <dbReference type="ARBA" id="ARBA00040846"/>
    </source>
</evidence>
<evidence type="ECO:0000256" key="13">
    <source>
        <dbReference type="ARBA" id="ARBA00023034"/>
    </source>
</evidence>
<dbReference type="InterPro" id="IPR002524">
    <property type="entry name" value="Cation_efflux"/>
</dbReference>
<evidence type="ECO:0000256" key="21">
    <source>
        <dbReference type="SAM" id="MobiDB-lite"/>
    </source>
</evidence>
<dbReference type="InterPro" id="IPR058533">
    <property type="entry name" value="Cation_efflux_TM"/>
</dbReference>
<feature type="region of interest" description="Disordered" evidence="21">
    <location>
        <begin position="541"/>
        <end position="600"/>
    </location>
</feature>
<evidence type="ECO:0000256" key="18">
    <source>
        <dbReference type="ARBA" id="ARBA00042038"/>
    </source>
</evidence>
<comment type="subunit">
    <text evidence="16">Heterodimer with SLC30A6/ZNT6; form a functional zinc ion transmembrane transporter.</text>
</comment>
<evidence type="ECO:0000256" key="4">
    <source>
        <dbReference type="ARBA" id="ARBA00004638"/>
    </source>
</evidence>
<feature type="transmembrane region" description="Helical" evidence="22">
    <location>
        <begin position="482"/>
        <end position="501"/>
    </location>
</feature>
<evidence type="ECO:0000256" key="22">
    <source>
        <dbReference type="SAM" id="Phobius"/>
    </source>
</evidence>
<feature type="transmembrane region" description="Helical" evidence="22">
    <location>
        <begin position="513"/>
        <end position="532"/>
    </location>
</feature>
<comment type="subcellular location">
    <subcellularLocation>
        <location evidence="3">Cytoplasmic vesicle</location>
        <location evidence="3">COPII-coated vesicle membrane</location>
        <topology evidence="3">Multi-pass membrane protein</topology>
    </subcellularLocation>
    <subcellularLocation>
        <location evidence="4">Cytoplasmic vesicle</location>
        <location evidence="4">Secretory vesicle membrane</location>
        <topology evidence="4">Multi-pass membrane protein</topology>
    </subcellularLocation>
    <subcellularLocation>
        <location evidence="2">Golgi apparatus</location>
        <location evidence="2">Golgi stack membrane</location>
        <topology evidence="2">Multi-pass membrane protein</topology>
    </subcellularLocation>
    <subcellularLocation>
        <location evidence="1">Golgi apparatus</location>
        <location evidence="1">trans-Golgi network membrane</location>
        <topology evidence="1">Multi-pass membrane protein</topology>
    </subcellularLocation>
</comment>
<keyword evidence="10" id="KW-0862">Zinc</keyword>
<dbReference type="EMBL" id="JAWDGP010004710">
    <property type="protein sequence ID" value="KAK3762426.1"/>
    <property type="molecule type" value="Genomic_DNA"/>
</dbReference>
<evidence type="ECO:0000256" key="11">
    <source>
        <dbReference type="ARBA" id="ARBA00022906"/>
    </source>
</evidence>
<keyword evidence="15 22" id="KW-0472">Membrane</keyword>
<evidence type="ECO:0000313" key="25">
    <source>
        <dbReference type="Proteomes" id="UP001283361"/>
    </source>
</evidence>
<feature type="transmembrane region" description="Helical" evidence="22">
    <location>
        <begin position="335"/>
        <end position="356"/>
    </location>
</feature>
<keyword evidence="14" id="KW-0406">Ion transport</keyword>
<keyword evidence="25" id="KW-1185">Reference proteome</keyword>
<evidence type="ECO:0000256" key="9">
    <source>
        <dbReference type="ARBA" id="ARBA00022723"/>
    </source>
</evidence>
<comment type="catalytic activity">
    <reaction evidence="20">
        <text>Zn(2+)(in) + 2 H(+)(out) = Zn(2+)(out) + 2 H(+)(in)</text>
        <dbReference type="Rhea" id="RHEA:72627"/>
        <dbReference type="ChEBI" id="CHEBI:15378"/>
        <dbReference type="ChEBI" id="CHEBI:29105"/>
    </reaction>
</comment>
<feature type="compositionally biased region" description="Basic residues" evidence="21">
    <location>
        <begin position="541"/>
        <end position="584"/>
    </location>
</feature>
<evidence type="ECO:0000256" key="12">
    <source>
        <dbReference type="ARBA" id="ARBA00022989"/>
    </source>
</evidence>
<feature type="transmembrane region" description="Helical" evidence="22">
    <location>
        <begin position="93"/>
        <end position="110"/>
    </location>
</feature>
<evidence type="ECO:0000256" key="8">
    <source>
        <dbReference type="ARBA" id="ARBA00022692"/>
    </source>
</evidence>
<keyword evidence="9" id="KW-0479">Metal-binding</keyword>
<feature type="transmembrane region" description="Helical" evidence="22">
    <location>
        <begin position="411"/>
        <end position="431"/>
    </location>
</feature>
<evidence type="ECO:0000256" key="20">
    <source>
        <dbReference type="ARBA" id="ARBA00048349"/>
    </source>
</evidence>
<accession>A0AAE0Z520</accession>
<feature type="transmembrane region" description="Helical" evidence="22">
    <location>
        <begin position="293"/>
        <end position="315"/>
    </location>
</feature>
<dbReference type="GO" id="GO:0012507">
    <property type="term" value="C:ER to Golgi transport vesicle membrane"/>
    <property type="evidence" value="ECO:0007669"/>
    <property type="project" value="UniProtKB-SubCell"/>
</dbReference>
<evidence type="ECO:0000256" key="10">
    <source>
        <dbReference type="ARBA" id="ARBA00022833"/>
    </source>
</evidence>
<evidence type="ECO:0000256" key="5">
    <source>
        <dbReference type="ARBA" id="ARBA00008873"/>
    </source>
</evidence>
<feature type="transmembrane region" description="Helical" evidence="22">
    <location>
        <begin position="229"/>
        <end position="248"/>
    </location>
</feature>
<proteinExistence type="inferred from homology"/>
<evidence type="ECO:0000256" key="1">
    <source>
        <dbReference type="ARBA" id="ARBA00004166"/>
    </source>
</evidence>
<evidence type="ECO:0000256" key="6">
    <source>
        <dbReference type="ARBA" id="ARBA00022448"/>
    </source>
</evidence>
<dbReference type="GO" id="GO:0046872">
    <property type="term" value="F:metal ion binding"/>
    <property type="evidence" value="ECO:0007669"/>
    <property type="project" value="UniProtKB-KW"/>
</dbReference>
<evidence type="ECO:0000256" key="3">
    <source>
        <dbReference type="ARBA" id="ARBA00004557"/>
    </source>
</evidence>
<evidence type="ECO:0000313" key="24">
    <source>
        <dbReference type="EMBL" id="KAK3762426.1"/>
    </source>
</evidence>
<sequence length="781" mass="85561">MVQRFSSNGGLPTRTYNSSPGPGITVYIVLLIVSKVLKGIGLFIAYDLLKLIPSVVFLFLLKFGTSVPLVFLQKPFSSGPRLSKHQWFRIWRHAVLGTVISFLWIFGLTLCGPLRAILLFEHNELVVIAAASALFSSNGGGGPSKARGAIFFLVAVISLLIFDHDEKLEHEGGEIHHNIFTHFFKNGIDILGWSDHKGGVLLLFITLCLHSGYNSAAKKLSVEIGGAKRLHSLSTVVQACVLWPWAFFVFFSTESEVQSWLYLLLPLTLVILFVGVFDFYIEGLATNHLQPIKTALLSPITIFSTAIFLSLTWTHPYVTRVTSMHKLSEIITEDHVLSAGVLFSTIAFLVASRMLLARGRSAKGNFIGYNPAGLPLYSMSSEAFQKTSQSILSVLKSGLRQILEDADSRKIFYFLCINLGFTFVELLYGVWTNSLGLISDGFHMLFDCSALVMGLYAAIMVRWKPTRIFSFGYDRVEVLSGFINGLFLVVIAIFVFAEAFTRLFEPPEVKTERLLTVSVLGLLVNLIGIFAFQSSLSHGHSHGGGHGHSHGGGHGHSHGGGHGHSHGGGHGHSHGAGHGHNHHSGSHDSGSSGISHHGHSHHNTNMEGVFLHVLADTMGSVGVIVSTLLIENFGWNIADPICSLFIASMIFLSVIPLLKETGIILLLRSPLEINDALHKALDKVLTLENVLSFREPHFWSHTANKTHGMIHIQVSTQAQEQRIISQVAAFFKEAGVNSMTVQVEKQSYFFHLSGLGATPVNISQFSRQSHLNSDPFSIKAV</sequence>
<comment type="similarity">
    <text evidence="5">Belongs to the cation diffusion facilitator (CDF) transporter (TC 2.A.4) family. SLC30A subfamily.</text>
</comment>
<feature type="transmembrane region" description="Helical" evidence="22">
    <location>
        <begin position="443"/>
        <end position="461"/>
    </location>
</feature>
<dbReference type="NCBIfam" id="TIGR01297">
    <property type="entry name" value="CDF"/>
    <property type="match status" value="1"/>
</dbReference>
<dbReference type="SUPFAM" id="SSF161111">
    <property type="entry name" value="Cation efflux protein transmembrane domain-like"/>
    <property type="match status" value="1"/>
</dbReference>
<dbReference type="PANTHER" id="PTHR45755">
    <property type="match status" value="1"/>
</dbReference>
<dbReference type="InterPro" id="IPR027469">
    <property type="entry name" value="Cation_efflux_TMD_sf"/>
</dbReference>
<feature type="transmembrane region" description="Helical" evidence="22">
    <location>
        <begin position="51"/>
        <end position="72"/>
    </location>
</feature>
<feature type="domain" description="Cation efflux protein transmembrane" evidence="23">
    <location>
        <begin position="411"/>
        <end position="666"/>
    </location>
</feature>
<feature type="transmembrane region" description="Helical" evidence="22">
    <location>
        <begin position="636"/>
        <end position="658"/>
    </location>
</feature>
<evidence type="ECO:0000256" key="14">
    <source>
        <dbReference type="ARBA" id="ARBA00023065"/>
    </source>
</evidence>
<keyword evidence="11" id="KW-0864">Zinc transport</keyword>
<keyword evidence="13" id="KW-0333">Golgi apparatus</keyword>
<dbReference type="GO" id="GO:0005385">
    <property type="term" value="F:zinc ion transmembrane transporter activity"/>
    <property type="evidence" value="ECO:0007669"/>
    <property type="project" value="InterPro"/>
</dbReference>
<reference evidence="24" key="1">
    <citation type="journal article" date="2023" name="G3 (Bethesda)">
        <title>A reference genome for the long-term kleptoplast-retaining sea slug Elysia crispata morphotype clarki.</title>
        <authorList>
            <person name="Eastman K.E."/>
            <person name="Pendleton A.L."/>
            <person name="Shaikh M.A."/>
            <person name="Suttiyut T."/>
            <person name="Ogas R."/>
            <person name="Tomko P."/>
            <person name="Gavelis G."/>
            <person name="Widhalm J.R."/>
            <person name="Wisecaver J.H."/>
        </authorList>
    </citation>
    <scope>NUCLEOTIDE SEQUENCE</scope>
    <source>
        <strain evidence="24">ECLA1</strain>
    </source>
</reference>
<dbReference type="Proteomes" id="UP001283361">
    <property type="component" value="Unassembled WGS sequence"/>
</dbReference>
<dbReference type="GO" id="GO:0006882">
    <property type="term" value="P:intracellular zinc ion homeostasis"/>
    <property type="evidence" value="ECO:0007669"/>
    <property type="project" value="InterPro"/>
</dbReference>
<protein>
    <recommendedName>
        <fullName evidence="17">Proton-coupled zinc antiporter SLC30A5</fullName>
    </recommendedName>
    <alternativeName>
        <fullName evidence="19">Solute carrier family 30 member 5</fullName>
    </alternativeName>
    <alternativeName>
        <fullName evidence="18">Zinc transporter 5</fullName>
    </alternativeName>
</protein>
<dbReference type="GO" id="GO:0032580">
    <property type="term" value="C:Golgi cisterna membrane"/>
    <property type="evidence" value="ECO:0007669"/>
    <property type="project" value="UniProtKB-SubCell"/>
</dbReference>
<keyword evidence="6" id="KW-0813">Transport</keyword>
<keyword evidence="12 22" id="KW-1133">Transmembrane helix</keyword>
<evidence type="ECO:0000256" key="7">
    <source>
        <dbReference type="ARBA" id="ARBA00022449"/>
    </source>
</evidence>
<keyword evidence="7" id="KW-0050">Antiport</keyword>
<dbReference type="InterPro" id="IPR045316">
    <property type="entry name" value="Msc2-like"/>
</dbReference>
<feature type="transmembrane region" description="Helical" evidence="22">
    <location>
        <begin position="609"/>
        <end position="630"/>
    </location>
</feature>
<dbReference type="AlphaFoldDB" id="A0AAE0Z520"/>
<comment type="caution">
    <text evidence="24">The sequence shown here is derived from an EMBL/GenBank/DDBJ whole genome shotgun (WGS) entry which is preliminary data.</text>
</comment>
<evidence type="ECO:0000256" key="15">
    <source>
        <dbReference type="ARBA" id="ARBA00023136"/>
    </source>
</evidence>
<dbReference type="Gene3D" id="1.20.1510.10">
    <property type="entry name" value="Cation efflux protein transmembrane domain"/>
    <property type="match status" value="1"/>
</dbReference>
<name>A0AAE0Z520_9GAST</name>
<feature type="transmembrane region" description="Helical" evidence="22">
    <location>
        <begin position="24"/>
        <end position="45"/>
    </location>
</feature>
<evidence type="ECO:0000256" key="2">
    <source>
        <dbReference type="ARBA" id="ARBA00004205"/>
    </source>
</evidence>
<dbReference type="PANTHER" id="PTHR45755:SF1">
    <property type="entry name" value="PROTON-COUPLED ZINC ANTIPORTER SLC30A5"/>
    <property type="match status" value="1"/>
</dbReference>
<evidence type="ECO:0000256" key="19">
    <source>
        <dbReference type="ARBA" id="ARBA00042217"/>
    </source>
</evidence>
<feature type="transmembrane region" description="Helical" evidence="22">
    <location>
        <begin position="260"/>
        <end position="281"/>
    </location>
</feature>
<evidence type="ECO:0000256" key="16">
    <source>
        <dbReference type="ARBA" id="ARBA00038531"/>
    </source>
</evidence>
<dbReference type="Pfam" id="PF01545">
    <property type="entry name" value="Cation_efflux"/>
    <property type="match status" value="1"/>
</dbReference>
<organism evidence="24 25">
    <name type="scientific">Elysia crispata</name>
    <name type="common">lettuce slug</name>
    <dbReference type="NCBI Taxonomy" id="231223"/>
    <lineage>
        <taxon>Eukaryota</taxon>
        <taxon>Metazoa</taxon>
        <taxon>Spiralia</taxon>
        <taxon>Lophotrochozoa</taxon>
        <taxon>Mollusca</taxon>
        <taxon>Gastropoda</taxon>
        <taxon>Heterobranchia</taxon>
        <taxon>Euthyneura</taxon>
        <taxon>Panpulmonata</taxon>
        <taxon>Sacoglossa</taxon>
        <taxon>Placobranchoidea</taxon>
        <taxon>Plakobranchidae</taxon>
        <taxon>Elysia</taxon>
    </lineage>
</organism>
<evidence type="ECO:0000259" key="23">
    <source>
        <dbReference type="Pfam" id="PF01545"/>
    </source>
</evidence>
<feature type="transmembrane region" description="Helical" evidence="22">
    <location>
        <begin position="199"/>
        <end position="217"/>
    </location>
</feature>